<gene>
    <name evidence="2" type="ORF">ARMSODRAFT_112185</name>
</gene>
<keyword evidence="3" id="KW-1185">Reference proteome</keyword>
<organism evidence="2 3">
    <name type="scientific">Armillaria solidipes</name>
    <dbReference type="NCBI Taxonomy" id="1076256"/>
    <lineage>
        <taxon>Eukaryota</taxon>
        <taxon>Fungi</taxon>
        <taxon>Dikarya</taxon>
        <taxon>Basidiomycota</taxon>
        <taxon>Agaricomycotina</taxon>
        <taxon>Agaricomycetes</taxon>
        <taxon>Agaricomycetidae</taxon>
        <taxon>Agaricales</taxon>
        <taxon>Marasmiineae</taxon>
        <taxon>Physalacriaceae</taxon>
        <taxon>Armillaria</taxon>
    </lineage>
</organism>
<accession>A0A2H3BHV0</accession>
<reference evidence="3" key="1">
    <citation type="journal article" date="2017" name="Nat. Ecol. Evol.">
        <title>Genome expansion and lineage-specific genetic innovations in the forest pathogenic fungi Armillaria.</title>
        <authorList>
            <person name="Sipos G."/>
            <person name="Prasanna A.N."/>
            <person name="Walter M.C."/>
            <person name="O'Connor E."/>
            <person name="Balint B."/>
            <person name="Krizsan K."/>
            <person name="Kiss B."/>
            <person name="Hess J."/>
            <person name="Varga T."/>
            <person name="Slot J."/>
            <person name="Riley R."/>
            <person name="Boka B."/>
            <person name="Rigling D."/>
            <person name="Barry K."/>
            <person name="Lee J."/>
            <person name="Mihaltcheva S."/>
            <person name="LaButti K."/>
            <person name="Lipzen A."/>
            <person name="Waldron R."/>
            <person name="Moloney N.M."/>
            <person name="Sperisen C."/>
            <person name="Kredics L."/>
            <person name="Vagvoelgyi C."/>
            <person name="Patrignani A."/>
            <person name="Fitzpatrick D."/>
            <person name="Nagy I."/>
            <person name="Doyle S."/>
            <person name="Anderson J.B."/>
            <person name="Grigoriev I.V."/>
            <person name="Gueldener U."/>
            <person name="Muensterkoetter M."/>
            <person name="Nagy L.G."/>
        </authorList>
    </citation>
    <scope>NUCLEOTIDE SEQUENCE [LARGE SCALE GENOMIC DNA]</scope>
    <source>
        <strain evidence="3">28-4</strain>
    </source>
</reference>
<evidence type="ECO:0000313" key="3">
    <source>
        <dbReference type="Proteomes" id="UP000218334"/>
    </source>
</evidence>
<proteinExistence type="predicted"/>
<feature type="region of interest" description="Disordered" evidence="1">
    <location>
        <begin position="117"/>
        <end position="170"/>
    </location>
</feature>
<dbReference type="EMBL" id="KZ293426">
    <property type="protein sequence ID" value="PBK70435.1"/>
    <property type="molecule type" value="Genomic_DNA"/>
</dbReference>
<dbReference type="AlphaFoldDB" id="A0A2H3BHV0"/>
<evidence type="ECO:0000313" key="2">
    <source>
        <dbReference type="EMBL" id="PBK70435.1"/>
    </source>
</evidence>
<sequence length="316" mass="35081">MATHNIDAGLPTTESPVDRYHVHSTDVLQDSARVNVTEEHSDTVIWYKERFLTDDEIVEHIVHNPTSTICWTIHRPNRGWYIRIRSRHFPPGVFIPLTPVPSTSPHHVDAALSLLSRTNMPSPREPGEAFTFQEGSSSSTVHSYPPTPPPPPPPTSSSPPSSIKSEEYFGRSKQKPQISEFILAPHSSQHVETTEDSSIFVRAFAALRNHKPSHSNSFTLSRVLQPPVSPPPYAPASADPVPAPTTERPKSILCPPLLVFHDRTPVYSVASFTGTIEIDKAEERLVGVDTSFWIAIALTYLEFLAERESYLAALSD</sequence>
<evidence type="ECO:0000256" key="1">
    <source>
        <dbReference type="SAM" id="MobiDB-lite"/>
    </source>
</evidence>
<dbReference type="STRING" id="1076256.A0A2H3BHV0"/>
<feature type="compositionally biased region" description="Pro residues" evidence="1">
    <location>
        <begin position="145"/>
        <end position="157"/>
    </location>
</feature>
<protein>
    <submittedName>
        <fullName evidence="2">Uncharacterized protein</fullName>
    </submittedName>
</protein>
<name>A0A2H3BHV0_9AGAR</name>
<dbReference type="Proteomes" id="UP000218334">
    <property type="component" value="Unassembled WGS sequence"/>
</dbReference>